<dbReference type="AlphaFoldDB" id="T1K121"/>
<organism evidence="5 6">
    <name type="scientific">Tetranychus urticae</name>
    <name type="common">Two-spotted spider mite</name>
    <dbReference type="NCBI Taxonomy" id="32264"/>
    <lineage>
        <taxon>Eukaryota</taxon>
        <taxon>Metazoa</taxon>
        <taxon>Ecdysozoa</taxon>
        <taxon>Arthropoda</taxon>
        <taxon>Chelicerata</taxon>
        <taxon>Arachnida</taxon>
        <taxon>Acari</taxon>
        <taxon>Acariformes</taxon>
        <taxon>Trombidiformes</taxon>
        <taxon>Prostigmata</taxon>
        <taxon>Eleutherengona</taxon>
        <taxon>Raphignathae</taxon>
        <taxon>Tetranychoidea</taxon>
        <taxon>Tetranychidae</taxon>
        <taxon>Tetranychus</taxon>
    </lineage>
</organism>
<name>T1K121_TETUR</name>
<dbReference type="EnsemblMetazoa" id="tetur03g09900.1">
    <property type="protein sequence ID" value="tetur03g09900.1"/>
    <property type="gene ID" value="tetur03g09900"/>
</dbReference>
<dbReference type="CDD" id="cd19941">
    <property type="entry name" value="TIL"/>
    <property type="match status" value="3"/>
</dbReference>
<feature type="domain" description="TIL" evidence="4">
    <location>
        <begin position="32"/>
        <end position="80"/>
    </location>
</feature>
<keyword evidence="6" id="KW-1185">Reference proteome</keyword>
<dbReference type="HOGENOM" id="CLU_1005851_0_0_1"/>
<evidence type="ECO:0000256" key="3">
    <source>
        <dbReference type="SAM" id="MobiDB-lite"/>
    </source>
</evidence>
<dbReference type="InterPro" id="IPR036084">
    <property type="entry name" value="Ser_inhib-like_sf"/>
</dbReference>
<accession>T1K121</accession>
<evidence type="ECO:0000313" key="6">
    <source>
        <dbReference type="Proteomes" id="UP000015104"/>
    </source>
</evidence>
<feature type="compositionally biased region" description="Low complexity" evidence="3">
    <location>
        <begin position="228"/>
        <end position="254"/>
    </location>
</feature>
<dbReference type="InterPro" id="IPR002919">
    <property type="entry name" value="TIL_dom"/>
</dbReference>
<dbReference type="eggNOG" id="ENOG502SC0J">
    <property type="taxonomic scope" value="Eukaryota"/>
</dbReference>
<dbReference type="Pfam" id="PF01826">
    <property type="entry name" value="TIL"/>
    <property type="match status" value="3"/>
</dbReference>
<dbReference type="PANTHER" id="PTHR23259">
    <property type="entry name" value="RIDDLE"/>
    <property type="match status" value="1"/>
</dbReference>
<evidence type="ECO:0000259" key="4">
    <source>
        <dbReference type="Pfam" id="PF01826"/>
    </source>
</evidence>
<dbReference type="Proteomes" id="UP000015104">
    <property type="component" value="Unassembled WGS sequence"/>
</dbReference>
<protein>
    <recommendedName>
        <fullName evidence="4">TIL domain-containing protein</fullName>
    </recommendedName>
</protein>
<feature type="domain" description="TIL" evidence="4">
    <location>
        <begin position="91"/>
        <end position="141"/>
    </location>
</feature>
<dbReference type="InterPro" id="IPR051368">
    <property type="entry name" value="SerProtInhib-TIL_Domain"/>
</dbReference>
<evidence type="ECO:0000256" key="2">
    <source>
        <dbReference type="ARBA" id="ARBA00023157"/>
    </source>
</evidence>
<dbReference type="PANTHER" id="PTHR23259:SF70">
    <property type="entry name" value="ACCESSORY GLAND PROTEIN ACP62F-RELATED"/>
    <property type="match status" value="1"/>
</dbReference>
<keyword evidence="2" id="KW-1015">Disulfide bond</keyword>
<evidence type="ECO:0000313" key="5">
    <source>
        <dbReference type="EnsemblMetazoa" id="tetur03g09900.1"/>
    </source>
</evidence>
<dbReference type="Gene3D" id="2.10.25.10">
    <property type="entry name" value="Laminin"/>
    <property type="match status" value="3"/>
</dbReference>
<proteinExistence type="predicted"/>
<dbReference type="GO" id="GO:0030414">
    <property type="term" value="F:peptidase inhibitor activity"/>
    <property type="evidence" value="ECO:0007669"/>
    <property type="project" value="UniProtKB-KW"/>
</dbReference>
<dbReference type="EMBL" id="CAEY01001147">
    <property type="status" value="NOT_ANNOTATED_CDS"/>
    <property type="molecule type" value="Genomic_DNA"/>
</dbReference>
<dbReference type="STRING" id="32264.T1K121"/>
<feature type="region of interest" description="Disordered" evidence="3">
    <location>
        <begin position="228"/>
        <end position="256"/>
    </location>
</feature>
<sequence length="277" mass="27897">MFYQKIKIVISNASKVFTDCVYDAPGKCVEKCTKPKVFSTCGSACPPTCDNPNPICTLQCVKGCFCPKGTLLNRSGECVKNCPGSGSTPSCPSPKIYNKGGSARTPTCANPKPEVCTAVCVEGCFCPEGTLLNGSGECVKNCSSSGSNSSGSASSASSSASSSSSSTSNPSCPNPKIYNKCGSACAPTCAAPKPEACAQVCVEGCFCPEGTLLNSSGECVKNCSSNGDNSSDSSSSASSSASSSSSGGSASNDDSIQKKQCVEGTFCPKGTFKYASG</sequence>
<reference evidence="5" key="2">
    <citation type="submission" date="2015-06" db="UniProtKB">
        <authorList>
            <consortium name="EnsemblMetazoa"/>
        </authorList>
    </citation>
    <scope>IDENTIFICATION</scope>
</reference>
<feature type="domain" description="TIL" evidence="4">
    <location>
        <begin position="172"/>
        <end position="222"/>
    </location>
</feature>
<evidence type="ECO:0000256" key="1">
    <source>
        <dbReference type="ARBA" id="ARBA00022690"/>
    </source>
</evidence>
<reference evidence="6" key="1">
    <citation type="submission" date="2011-08" db="EMBL/GenBank/DDBJ databases">
        <authorList>
            <person name="Rombauts S."/>
        </authorList>
    </citation>
    <scope>NUCLEOTIDE SEQUENCE</scope>
    <source>
        <strain evidence="6">London</strain>
    </source>
</reference>
<keyword evidence="1" id="KW-0646">Protease inhibitor</keyword>
<dbReference type="SUPFAM" id="SSF57567">
    <property type="entry name" value="Serine protease inhibitors"/>
    <property type="match status" value="3"/>
</dbReference>